<dbReference type="SUPFAM" id="SSF52518">
    <property type="entry name" value="Thiamin diphosphate-binding fold (THDP-binding)"/>
    <property type="match status" value="2"/>
</dbReference>
<feature type="region of interest" description="Disordered" evidence="12">
    <location>
        <begin position="1280"/>
        <end position="1314"/>
    </location>
</feature>
<keyword evidence="3" id="KW-0479">Metal-binding</keyword>
<evidence type="ECO:0000256" key="6">
    <source>
        <dbReference type="ARBA" id="ARBA00023004"/>
    </source>
</evidence>
<reference evidence="14" key="1">
    <citation type="journal article" date="2020" name="bioRxiv">
        <title>Comparative genomics of Chlamydomonas.</title>
        <authorList>
            <person name="Craig R.J."/>
            <person name="Hasan A.R."/>
            <person name="Ness R.W."/>
            <person name="Keightley P.D."/>
        </authorList>
    </citation>
    <scope>NUCLEOTIDE SEQUENCE</scope>
    <source>
        <strain evidence="14">CCAP 11/173</strain>
    </source>
</reference>
<dbReference type="Gene3D" id="4.10.780.10">
    <property type="entry name" value="Pyruvate-flavodoxin oxidoreductase, EKR domain"/>
    <property type="match status" value="1"/>
</dbReference>
<keyword evidence="4" id="KW-0249">Electron transport</keyword>
<protein>
    <recommendedName>
        <fullName evidence="10">pyruvate dehydrogenase (NADP(+))</fullName>
        <ecNumber evidence="10">1.2.1.51</ecNumber>
    </recommendedName>
    <alternativeName>
        <fullName evidence="11">Pyruvate:NADP(+) oxidoreductase</fullName>
    </alternativeName>
</protein>
<feature type="domain" description="4Fe-4S ferredoxin-type" evidence="13">
    <location>
        <begin position="785"/>
        <end position="814"/>
    </location>
</feature>
<keyword evidence="5" id="KW-0560">Oxidoreductase</keyword>
<dbReference type="GO" id="GO:0005506">
    <property type="term" value="F:iron ion binding"/>
    <property type="evidence" value="ECO:0007669"/>
    <property type="project" value="InterPro"/>
</dbReference>
<dbReference type="Proteomes" id="UP000613740">
    <property type="component" value="Unassembled WGS sequence"/>
</dbReference>
<dbReference type="InterPro" id="IPR011895">
    <property type="entry name" value="Pyrv_flavodox_OxRed"/>
</dbReference>
<keyword evidence="2" id="KW-0004">4Fe-4S</keyword>
<dbReference type="FunFam" id="3.40.50.970:FF:000012">
    <property type="entry name" value="Pyruvate:ferredoxin (Flavodoxin) oxidoreductase"/>
    <property type="match status" value="1"/>
</dbReference>
<feature type="compositionally biased region" description="Low complexity" evidence="12">
    <location>
        <begin position="41"/>
        <end position="56"/>
    </location>
</feature>
<dbReference type="Gene3D" id="3.30.70.20">
    <property type="match status" value="1"/>
</dbReference>
<dbReference type="PANTHER" id="PTHR32154:SF0">
    <property type="entry name" value="PYRUVATE-FLAVODOXIN OXIDOREDUCTASE-RELATED"/>
    <property type="match status" value="1"/>
</dbReference>
<dbReference type="GO" id="GO:0022900">
    <property type="term" value="P:electron transport chain"/>
    <property type="evidence" value="ECO:0007669"/>
    <property type="project" value="InterPro"/>
</dbReference>
<dbReference type="OrthoDB" id="1688044at2759"/>
<dbReference type="GO" id="GO:0030976">
    <property type="term" value="F:thiamine pyrophosphate binding"/>
    <property type="evidence" value="ECO:0007669"/>
    <property type="project" value="InterPro"/>
</dbReference>
<evidence type="ECO:0000256" key="8">
    <source>
        <dbReference type="ARBA" id="ARBA00053024"/>
    </source>
</evidence>
<dbReference type="SMART" id="SM00890">
    <property type="entry name" value="EKR"/>
    <property type="match status" value="1"/>
</dbReference>
<dbReference type="InterPro" id="IPR017896">
    <property type="entry name" value="4Fe4S_Fe-S-bd"/>
</dbReference>
<sequence length="1314" mass="141474">MEAHLKAPVAGKTCRQGQVARAMVPAAGRVANTKRAVTVMATPPEAPGAGTAAAPGDYKTSTGSAQSSGNVVPFPSPAVVKESGKGGKKMVPMDGNEATATIAYAVSDVSFIYPITPATNMGEFVDQWSAEGRTNVFGNVMSVTEMESETGAAGALHGALAAGALATTFTCSQGLLLMVPNMYKIAGELTPCVLHVTARALAKHALSIFGDHQDVMAVRQTGWAMLCSHSVQEAHDLALVSHLATLRASVPFLHFFDGFRTSHEINTVNLIENEAIKAILAKPIYQDAIKHHRARALNPTHPHQRGTAQGPDVYFQCAEAANPFYDRAYDHVVAAMEEVSAVTGRVYKPYEYVGAPDADKLIVLMGSGSAAVEEAVNYLNAQGKKVGVLKIRLFRPWNSKTMLEQIPATVRKVCVLDRTKESGSAGEPLYQQVAMTLHEAEMADPSTPRRYIVGGRFGLASKEFLPSHAAAVFENLDAKKPMRDFSVGIVDDVTRRSLPDSKWLPLGTSTLPKGTFECLFWGMGSDGTVGANKEAIKIIASSAGMSAQAYFSYDAHKSGGVTVSHLRFGPSEIGSPYLVQQADYLAVNHQSYMAKYDTLASLKPGGVLVLNTVFTTPESLGKYLPDKVKKQIAALKPQLYVVDAQSVAKASGLGKHVNMVMQTVFFNLSGVLPMEKAIALLKKSITKAYERKGPEVVAKNHAAVDLAVAALKKIDIPASWAALPTKVVNPNPPAKEKTSRWEFIETVAKPMLALEGDKLPVSVFSPEGFVPPGTTVIEKRAIAAQVPIWKSENCTQCNICAFVCPHAAIRPALASPSDLAGAPSTFTSIQAKGPGMGDLKYRIQVSPFDCTGCDLCTHACPDDALKSVPINSVLEVEATNWDFAGTLPARTDIMDKATVKGSQLQPPLMEFSGACEGCGETPYVKLLTQLFGDRLIIANATGCSSIWGGSAPSNPYTTNADGYGPAWANSLFEDNAQFGFGIAMGTVQRRKTLRKHVKEVLAVEMEKMPLTFGLRNALTRWEEHFDEPEVANVVAKELQPLLEREKDVHPMIKQLYDERDMLHKASIWIVGGDGWAYDIGFGGLDHVLASGENVNILVLDTEVYSNTGGQRSKATPKSAVAKFAAGGKERPKKDLGAIAMSYGDVYVASTSLHANYGQVTKAMAEAEKYSGVSLVLAYAPCIMHGISTGMCSAIDESKQAVETGYWPLYRYNPAIKEDATHHRFQLDAKKLKGDVEEWMSHENRFNILERKNPEVAHKLHHEVDDAVHERFDRMKHMAAGGHLEAGSPPPAPVPAAEHDHGHVHNPKEGGCGCH</sequence>
<dbReference type="Pfam" id="PF01558">
    <property type="entry name" value="POR"/>
    <property type="match status" value="1"/>
</dbReference>
<dbReference type="CDD" id="cd03377">
    <property type="entry name" value="TPP_PFOR_PNO"/>
    <property type="match status" value="1"/>
</dbReference>
<organism evidence="14 15">
    <name type="scientific">Chlamydomonas schloesseri</name>
    <dbReference type="NCBI Taxonomy" id="2026947"/>
    <lineage>
        <taxon>Eukaryota</taxon>
        <taxon>Viridiplantae</taxon>
        <taxon>Chlorophyta</taxon>
        <taxon>core chlorophytes</taxon>
        <taxon>Chlorophyceae</taxon>
        <taxon>CS clade</taxon>
        <taxon>Chlamydomonadales</taxon>
        <taxon>Chlamydomonadaceae</taxon>
        <taxon>Chlamydomonas</taxon>
    </lineage>
</organism>
<dbReference type="PROSITE" id="PS51379">
    <property type="entry name" value="4FE4S_FER_2"/>
    <property type="match status" value="2"/>
</dbReference>
<evidence type="ECO:0000313" key="15">
    <source>
        <dbReference type="Proteomes" id="UP000613740"/>
    </source>
</evidence>
<dbReference type="GO" id="GO:0006979">
    <property type="term" value="P:response to oxidative stress"/>
    <property type="evidence" value="ECO:0007669"/>
    <property type="project" value="TreeGrafter"/>
</dbReference>
<dbReference type="FunFam" id="3.30.70.20:FF:000022">
    <property type="entry name" value="Pyruvate:ferredoxin (Flavodoxin) oxidoreductase"/>
    <property type="match status" value="1"/>
</dbReference>
<dbReference type="Pfam" id="PF10371">
    <property type="entry name" value="EKR"/>
    <property type="match status" value="1"/>
</dbReference>
<gene>
    <name evidence="14" type="ORF">HYH02_015305</name>
</gene>
<dbReference type="FunFam" id="3.40.920.10:FF:000001">
    <property type="entry name" value="Pyruvate:ferredoxin (Flavodoxin) oxidoreductase"/>
    <property type="match status" value="1"/>
</dbReference>
<dbReference type="GO" id="GO:0051539">
    <property type="term" value="F:4 iron, 4 sulfur cluster binding"/>
    <property type="evidence" value="ECO:0007669"/>
    <property type="project" value="UniProtKB-KW"/>
</dbReference>
<dbReference type="Pfam" id="PF17147">
    <property type="entry name" value="PFOR_II"/>
    <property type="match status" value="1"/>
</dbReference>
<dbReference type="Gene3D" id="3.40.50.920">
    <property type="match status" value="1"/>
</dbReference>
<proteinExistence type="inferred from homology"/>
<dbReference type="InterPro" id="IPR037112">
    <property type="entry name" value="Pyrv-flavodox_OxR_EKR_sf"/>
</dbReference>
<dbReference type="EMBL" id="JAEHOD010000140">
    <property type="protein sequence ID" value="KAG2423605.1"/>
    <property type="molecule type" value="Genomic_DNA"/>
</dbReference>
<evidence type="ECO:0000256" key="9">
    <source>
        <dbReference type="ARBA" id="ARBA00061065"/>
    </source>
</evidence>
<dbReference type="InterPro" id="IPR017900">
    <property type="entry name" value="4Fe4S_Fe_S_CS"/>
</dbReference>
<dbReference type="SUPFAM" id="SSF52922">
    <property type="entry name" value="TK C-terminal domain-like"/>
    <property type="match status" value="1"/>
</dbReference>
<evidence type="ECO:0000256" key="3">
    <source>
        <dbReference type="ARBA" id="ARBA00022723"/>
    </source>
</evidence>
<comment type="similarity">
    <text evidence="9">In the N-terminal section; belongs to the pyruvate:ferredoxin/flavodoxin oxidoreductase family.</text>
</comment>
<dbReference type="CDD" id="cd07034">
    <property type="entry name" value="TPP_PYR_PFOR_IOR-alpha_like"/>
    <property type="match status" value="1"/>
</dbReference>
<evidence type="ECO:0000256" key="12">
    <source>
        <dbReference type="SAM" id="MobiDB-lite"/>
    </source>
</evidence>
<dbReference type="Pfam" id="PF02775">
    <property type="entry name" value="TPP_enzyme_C"/>
    <property type="match status" value="1"/>
</dbReference>
<evidence type="ECO:0000259" key="13">
    <source>
        <dbReference type="PROSITE" id="PS51379"/>
    </source>
</evidence>
<dbReference type="InterPro" id="IPR029061">
    <property type="entry name" value="THDP-binding"/>
</dbReference>
<accession>A0A835SNE6</accession>
<dbReference type="SUPFAM" id="SSF53323">
    <property type="entry name" value="Pyruvate-ferredoxin oxidoreductase, PFOR, domain III"/>
    <property type="match status" value="1"/>
</dbReference>
<evidence type="ECO:0000256" key="1">
    <source>
        <dbReference type="ARBA" id="ARBA00022448"/>
    </source>
</evidence>
<keyword evidence="6" id="KW-0408">Iron</keyword>
<dbReference type="NCBIfam" id="TIGR02176">
    <property type="entry name" value="pyruv_ox_red"/>
    <property type="match status" value="1"/>
</dbReference>
<dbReference type="InterPro" id="IPR002880">
    <property type="entry name" value="Pyrv_Fd/Flavodoxin_OxRdtase_N"/>
</dbReference>
<evidence type="ECO:0000256" key="5">
    <source>
        <dbReference type="ARBA" id="ARBA00023002"/>
    </source>
</evidence>
<dbReference type="InterPro" id="IPR002869">
    <property type="entry name" value="Pyrv_flavodox_OxRed_cen"/>
</dbReference>
<keyword evidence="7" id="KW-0411">Iron-sulfur</keyword>
<keyword evidence="1" id="KW-0813">Transport</keyword>
<comment type="caution">
    <text evidence="14">The sequence shown here is derived from an EMBL/GenBank/DDBJ whole genome shotgun (WGS) entry which is preliminary data.</text>
</comment>
<evidence type="ECO:0000256" key="10">
    <source>
        <dbReference type="ARBA" id="ARBA00067011"/>
    </source>
</evidence>
<dbReference type="InterPro" id="IPR019752">
    <property type="entry name" value="Pyrv/ketoisovalerate_OxRed_cat"/>
</dbReference>
<dbReference type="SUPFAM" id="SSF54862">
    <property type="entry name" value="4Fe-4S ferredoxins"/>
    <property type="match status" value="1"/>
</dbReference>
<dbReference type="Pfam" id="PF12838">
    <property type="entry name" value="Fer4_7"/>
    <property type="match status" value="1"/>
</dbReference>
<dbReference type="InterPro" id="IPR033412">
    <property type="entry name" value="PFOR_II"/>
</dbReference>
<feature type="compositionally biased region" description="Polar residues" evidence="12">
    <location>
        <begin position="59"/>
        <end position="70"/>
    </location>
</feature>
<dbReference type="Pfam" id="PF01855">
    <property type="entry name" value="POR_N"/>
    <property type="match status" value="1"/>
</dbReference>
<dbReference type="InterPro" id="IPR009014">
    <property type="entry name" value="Transketo_C/PFOR_II"/>
</dbReference>
<dbReference type="InterPro" id="IPR011766">
    <property type="entry name" value="TPP_enzyme_TPP-bd"/>
</dbReference>
<dbReference type="GO" id="GO:0050243">
    <property type="term" value="F:pyruvate dehydrogenase (NADP+) activity"/>
    <property type="evidence" value="ECO:0007669"/>
    <property type="project" value="UniProtKB-EC"/>
</dbReference>
<dbReference type="Gene3D" id="3.40.50.970">
    <property type="match status" value="2"/>
</dbReference>
<dbReference type="PANTHER" id="PTHR32154">
    <property type="entry name" value="PYRUVATE-FLAVODOXIN OXIDOREDUCTASE-RELATED"/>
    <property type="match status" value="1"/>
</dbReference>
<dbReference type="FunFam" id="3.40.50.970:FF:000041">
    <property type="entry name" value="Pyruvate:ferredoxin (Flavodoxin) oxidoreductase"/>
    <property type="match status" value="1"/>
</dbReference>
<dbReference type="InterPro" id="IPR019456">
    <property type="entry name" value="Pyrv-flavodox_OxRtase_EKR"/>
</dbReference>
<name>A0A835SNE6_9CHLO</name>
<comment type="catalytic activity">
    <reaction evidence="8">
        <text>pyruvate + NADP(+) + CoA = acetyl-CoA + CO2 + NADPH</text>
        <dbReference type="Rhea" id="RHEA:17425"/>
        <dbReference type="ChEBI" id="CHEBI:15361"/>
        <dbReference type="ChEBI" id="CHEBI:16526"/>
        <dbReference type="ChEBI" id="CHEBI:57287"/>
        <dbReference type="ChEBI" id="CHEBI:57288"/>
        <dbReference type="ChEBI" id="CHEBI:57783"/>
        <dbReference type="ChEBI" id="CHEBI:58349"/>
        <dbReference type="EC" id="1.2.1.51"/>
    </reaction>
</comment>
<evidence type="ECO:0000256" key="7">
    <source>
        <dbReference type="ARBA" id="ARBA00023014"/>
    </source>
</evidence>
<feature type="domain" description="4Fe-4S ferredoxin-type" evidence="13">
    <location>
        <begin position="841"/>
        <end position="870"/>
    </location>
</feature>
<keyword evidence="15" id="KW-1185">Reference proteome</keyword>
<dbReference type="PROSITE" id="PS00198">
    <property type="entry name" value="4FE4S_FER_1"/>
    <property type="match status" value="1"/>
</dbReference>
<evidence type="ECO:0000313" key="14">
    <source>
        <dbReference type="EMBL" id="KAG2423605.1"/>
    </source>
</evidence>
<feature type="region of interest" description="Disordered" evidence="12">
    <location>
        <begin position="41"/>
        <end position="78"/>
    </location>
</feature>
<evidence type="ECO:0000256" key="11">
    <source>
        <dbReference type="ARBA" id="ARBA00076877"/>
    </source>
</evidence>
<dbReference type="InterPro" id="IPR050722">
    <property type="entry name" value="Pyruvate:ferred/Flavod_OxRd"/>
</dbReference>
<dbReference type="Gene3D" id="3.40.920.10">
    <property type="entry name" value="Pyruvate-ferredoxin oxidoreductase, PFOR, domain III"/>
    <property type="match status" value="1"/>
</dbReference>
<evidence type="ECO:0000256" key="2">
    <source>
        <dbReference type="ARBA" id="ARBA00022485"/>
    </source>
</evidence>
<feature type="compositionally biased region" description="Basic and acidic residues" evidence="12">
    <location>
        <begin position="1296"/>
        <end position="1307"/>
    </location>
</feature>
<evidence type="ECO:0000256" key="4">
    <source>
        <dbReference type="ARBA" id="ARBA00022982"/>
    </source>
</evidence>
<dbReference type="EC" id="1.2.1.51" evidence="10"/>
<dbReference type="FunFam" id="3.40.50.920:FF:000007">
    <property type="entry name" value="Pyruvate:ferredoxin (Flavodoxin) oxidoreductase"/>
    <property type="match status" value="1"/>
</dbReference>